<dbReference type="Pfam" id="PF03151">
    <property type="entry name" value="TPT"/>
    <property type="match status" value="1"/>
</dbReference>
<keyword evidence="5" id="KW-0378">Hydrolase</keyword>
<dbReference type="InterPro" id="IPR004794">
    <property type="entry name" value="Eubact_RibD"/>
</dbReference>
<comment type="caution">
    <text evidence="10">The sequence shown here is derived from an EMBL/GenBank/DDBJ whole genome shotgun (WGS) entry which is preliminary data.</text>
</comment>
<evidence type="ECO:0000256" key="1">
    <source>
        <dbReference type="ARBA" id="ARBA00001947"/>
    </source>
</evidence>
<dbReference type="InterPro" id="IPR016192">
    <property type="entry name" value="APOBEC/CMP_deaminase_Zn-bd"/>
</dbReference>
<dbReference type="PROSITE" id="PS00903">
    <property type="entry name" value="CYT_DCMP_DEAMINASES_1"/>
    <property type="match status" value="1"/>
</dbReference>
<proteinExistence type="predicted"/>
<evidence type="ECO:0000256" key="8">
    <source>
        <dbReference type="ARBA" id="ARBA00070721"/>
    </source>
</evidence>
<dbReference type="CDD" id="cd01284">
    <property type="entry name" value="Riboflavin_deaminase-reductase"/>
    <property type="match status" value="1"/>
</dbReference>
<dbReference type="Proteomes" id="UP000594638">
    <property type="component" value="Unassembled WGS sequence"/>
</dbReference>
<name>A0A8S0SUI9_OLEEU</name>
<feature type="domain" description="CMP/dCMP-type deaminase" evidence="9">
    <location>
        <begin position="186"/>
        <end position="308"/>
    </location>
</feature>
<dbReference type="SUPFAM" id="SSF53927">
    <property type="entry name" value="Cytidine deaminase-like"/>
    <property type="match status" value="2"/>
</dbReference>
<dbReference type="GO" id="GO:0008270">
    <property type="term" value="F:zinc ion binding"/>
    <property type="evidence" value="ECO:0007669"/>
    <property type="project" value="InterPro"/>
</dbReference>
<dbReference type="GO" id="GO:0009231">
    <property type="term" value="P:riboflavin biosynthetic process"/>
    <property type="evidence" value="ECO:0007669"/>
    <property type="project" value="InterPro"/>
</dbReference>
<evidence type="ECO:0000256" key="4">
    <source>
        <dbReference type="ARBA" id="ARBA00022723"/>
    </source>
</evidence>
<dbReference type="EC" id="3.5.4.26" evidence="3"/>
<reference evidence="10 11" key="1">
    <citation type="submission" date="2019-12" db="EMBL/GenBank/DDBJ databases">
        <authorList>
            <person name="Alioto T."/>
            <person name="Alioto T."/>
            <person name="Gomez Garrido J."/>
        </authorList>
    </citation>
    <scope>NUCLEOTIDE SEQUENCE [LARGE SCALE GENOMIC DNA]</scope>
</reference>
<dbReference type="PANTHER" id="PTHR11079:SF162">
    <property type="entry name" value="RIBOFLAVIN BIOSYNTHESIS PROTEIN PYRD, CHLOROPLASTIC"/>
    <property type="match status" value="1"/>
</dbReference>
<dbReference type="InterPro" id="IPR016193">
    <property type="entry name" value="Cytidine_deaminase-like"/>
</dbReference>
<evidence type="ECO:0000313" key="11">
    <source>
        <dbReference type="Proteomes" id="UP000594638"/>
    </source>
</evidence>
<accession>A0A8S0SUI9</accession>
<dbReference type="Gene3D" id="3.40.140.10">
    <property type="entry name" value="Cytidine Deaminase, domain 2"/>
    <property type="match status" value="2"/>
</dbReference>
<dbReference type="Gramene" id="OE9A032942T1">
    <property type="protein sequence ID" value="OE9A032942C1"/>
    <property type="gene ID" value="OE9A032942"/>
</dbReference>
<keyword evidence="11" id="KW-1185">Reference proteome</keyword>
<evidence type="ECO:0000256" key="3">
    <source>
        <dbReference type="ARBA" id="ARBA00012766"/>
    </source>
</evidence>
<comment type="function">
    <text evidence="7">Monofunctional pyrimidine deaminase involved in the riboflavin biosynthesis pathway. Also has a reductase domain that lacks catalytically essential substrate-binding residues.</text>
</comment>
<sequence>MLSLNLLPSSNVIFSETGHKCPINASLLDPILVNRHRNPQFPFHTFQKPTSKMNNIVLFRPSEEPLSQISKSRLDFGKILTTPFGFSSRFLARAASGAPQEASPDGEIEVSKPNKNLKLAIILVYVVFSSFIGESYPLKVWQSILPIVFGCSLAAVTEVSFNFGGLWGAMISNVGFGGGAQVDQEQDDRYYIRSCVELARTAIGYTSPNPMVGCVIVKDGKIVGEGFHPKAGQPHAEIFALRDAGDLAENGTAYVSLEPCNHYGRTPPCTEALIKARVKKVVIGMVDPNATVDSKGIRKLRDAGIEVTVGVEEELCKKLNEAYIHYMLTGKPFVTLRYSIAVSGHPFDQLGEEVTECGGYYSKLLNPNSQVQTLNPADDATSKVLIFTEKGTNVEPETSQKGIETVVFDRISLISILEHCKHQGLCSVLLDLRGDYANFEGILREGFEQNLLQKLVVEVLPIWRGSEQTALKHIYVEQRVKNLTSMISENETAYVSLEPCNHYERTPLCTEALIKARVKKVVIGMVDPDAIVDSKGIRKLRDAGIEVTVGVEEELCKKLNEAYIYQMLMGKPFVTLRHFSLIATL</sequence>
<evidence type="ECO:0000256" key="5">
    <source>
        <dbReference type="ARBA" id="ARBA00022801"/>
    </source>
</evidence>
<dbReference type="FunFam" id="3.40.140.10:FF:000025">
    <property type="entry name" value="Riboflavin biosynthesis protein RibD"/>
    <property type="match status" value="1"/>
</dbReference>
<dbReference type="GO" id="GO:0008835">
    <property type="term" value="F:diaminohydroxyphosphoribosylaminopyrimidine deaminase activity"/>
    <property type="evidence" value="ECO:0007669"/>
    <property type="project" value="UniProtKB-EC"/>
</dbReference>
<protein>
    <recommendedName>
        <fullName evidence="8">Riboflavin biosynthesis protein PYRD, chloroplastic</fullName>
        <ecNumber evidence="3">3.5.4.26</ecNumber>
    </recommendedName>
</protein>
<dbReference type="AlphaFoldDB" id="A0A8S0SUI9"/>
<keyword evidence="6" id="KW-0862">Zinc</keyword>
<dbReference type="InterPro" id="IPR002125">
    <property type="entry name" value="CMP_dCMP_dom"/>
</dbReference>
<dbReference type="PROSITE" id="PS51747">
    <property type="entry name" value="CYT_DCMP_DEAMINASES_2"/>
    <property type="match status" value="1"/>
</dbReference>
<dbReference type="Pfam" id="PF00383">
    <property type="entry name" value="dCMP_cyt_deam_1"/>
    <property type="match status" value="2"/>
</dbReference>
<evidence type="ECO:0000256" key="6">
    <source>
        <dbReference type="ARBA" id="ARBA00022833"/>
    </source>
</evidence>
<comment type="pathway">
    <text evidence="2">Cofactor biosynthesis; riboflavin biosynthesis; 5-amino-6-(D-ribitylamino)uracil from GTP: step 2/4.</text>
</comment>
<dbReference type="PANTHER" id="PTHR11079">
    <property type="entry name" value="CYTOSINE DEAMINASE FAMILY MEMBER"/>
    <property type="match status" value="1"/>
</dbReference>
<dbReference type="NCBIfam" id="TIGR00326">
    <property type="entry name" value="eubact_ribD"/>
    <property type="match status" value="1"/>
</dbReference>
<organism evidence="10 11">
    <name type="scientific">Olea europaea subsp. europaea</name>
    <dbReference type="NCBI Taxonomy" id="158383"/>
    <lineage>
        <taxon>Eukaryota</taxon>
        <taxon>Viridiplantae</taxon>
        <taxon>Streptophyta</taxon>
        <taxon>Embryophyta</taxon>
        <taxon>Tracheophyta</taxon>
        <taxon>Spermatophyta</taxon>
        <taxon>Magnoliopsida</taxon>
        <taxon>eudicotyledons</taxon>
        <taxon>Gunneridae</taxon>
        <taxon>Pentapetalae</taxon>
        <taxon>asterids</taxon>
        <taxon>lamiids</taxon>
        <taxon>Lamiales</taxon>
        <taxon>Oleaceae</taxon>
        <taxon>Oleeae</taxon>
        <taxon>Olea</taxon>
    </lineage>
</organism>
<keyword evidence="4" id="KW-0479">Metal-binding</keyword>
<gene>
    <name evidence="10" type="ORF">OLEA9_A032942</name>
</gene>
<evidence type="ECO:0000259" key="9">
    <source>
        <dbReference type="PROSITE" id="PS51747"/>
    </source>
</evidence>
<dbReference type="EMBL" id="CACTIH010005491">
    <property type="protein sequence ID" value="CAA2995160.1"/>
    <property type="molecule type" value="Genomic_DNA"/>
</dbReference>
<dbReference type="OrthoDB" id="252265at2759"/>
<evidence type="ECO:0000313" key="10">
    <source>
        <dbReference type="EMBL" id="CAA2995160.1"/>
    </source>
</evidence>
<comment type="cofactor">
    <cofactor evidence="1">
        <name>Zn(2+)</name>
        <dbReference type="ChEBI" id="CHEBI:29105"/>
    </cofactor>
</comment>
<evidence type="ECO:0000256" key="2">
    <source>
        <dbReference type="ARBA" id="ARBA00004882"/>
    </source>
</evidence>
<evidence type="ECO:0000256" key="7">
    <source>
        <dbReference type="ARBA" id="ARBA00058389"/>
    </source>
</evidence>
<dbReference type="InterPro" id="IPR004853">
    <property type="entry name" value="Sugar_P_trans_dom"/>
</dbReference>